<dbReference type="EMBL" id="PKSG01000888">
    <property type="protein sequence ID" value="POR32230.1"/>
    <property type="molecule type" value="Genomic_DNA"/>
</dbReference>
<accession>A0A2S4KPX0</accession>
<dbReference type="Proteomes" id="UP000237481">
    <property type="component" value="Unassembled WGS sequence"/>
</dbReference>
<sequence length="467" mass="51064">MANVELATCAASIPAAVPGTMIRTESRNSAAARGPKHARPASIASYRGQGEPLRPLRDTNLACRFRGLPDISAADYKHDDASKVSRHSSTNQSDAEISFLRGGDNAGLLHEQPSRQRKYSRDGSRHGATENSSPSLNEEDVAFIPWASPPFHDQSRAFYHHGDGFTSQDSKPSVPALTAGGFSALESFSKTIVRELSALHSNLSATDPSYGEAFDPEVAQSSHVRSRRPHAVIRLRGDIGGTGPRSGARGRHSLTSTGRRALCKGLPPTCRGVCISASGKPNAREPSPTRPMTEAVQAALLIHHIQFLMNNVETRRRNWSQRLPALVSAGCDVDNAGRLASKRPVPRPAEMRCDFPCPRELWDTQDVTEHDVESYRQQRLRSPHCLSSFSVSHPSVRLPEHYQQSLAISSVAVSAHLMSTLPLTSSAILRAISRWRELWETAAARGDRDCLQTTGMSRHCSEFCYLI</sequence>
<gene>
    <name evidence="2" type="ORF">TPAR_07561</name>
</gene>
<feature type="compositionally biased region" description="Basic and acidic residues" evidence="1">
    <location>
        <begin position="119"/>
        <end position="128"/>
    </location>
</feature>
<proteinExistence type="predicted"/>
<comment type="caution">
    <text evidence="2">The sequence shown here is derived from an EMBL/GenBank/DDBJ whole genome shotgun (WGS) entry which is preliminary data.</text>
</comment>
<name>A0A2S4KPX0_9HYPO</name>
<evidence type="ECO:0000256" key="1">
    <source>
        <dbReference type="SAM" id="MobiDB-lite"/>
    </source>
</evidence>
<dbReference type="STRING" id="94208.A0A2S4KPX0"/>
<protein>
    <submittedName>
        <fullName evidence="2">Transcriptional regulator MET32</fullName>
    </submittedName>
</protein>
<evidence type="ECO:0000313" key="3">
    <source>
        <dbReference type="Proteomes" id="UP000237481"/>
    </source>
</evidence>
<dbReference type="OrthoDB" id="3945418at2759"/>
<reference evidence="2 3" key="1">
    <citation type="submission" date="2018-01" db="EMBL/GenBank/DDBJ databases">
        <title>Harnessing the power of phylogenomics to disentangle the directionality and signatures of interkingdom host jumping in the parasitic fungal genus Tolypocladium.</title>
        <authorList>
            <person name="Quandt C.A."/>
            <person name="Patterson W."/>
            <person name="Spatafora J.W."/>
        </authorList>
    </citation>
    <scope>NUCLEOTIDE SEQUENCE [LARGE SCALE GENOMIC DNA]</scope>
    <source>
        <strain evidence="2 3">NRBC 100945</strain>
    </source>
</reference>
<feature type="region of interest" description="Disordered" evidence="1">
    <location>
        <begin position="104"/>
        <end position="137"/>
    </location>
</feature>
<evidence type="ECO:0000313" key="2">
    <source>
        <dbReference type="EMBL" id="POR32230.1"/>
    </source>
</evidence>
<feature type="region of interest" description="Disordered" evidence="1">
    <location>
        <begin position="25"/>
        <end position="55"/>
    </location>
</feature>
<feature type="region of interest" description="Disordered" evidence="1">
    <location>
        <begin position="78"/>
        <end position="97"/>
    </location>
</feature>
<keyword evidence="3" id="KW-1185">Reference proteome</keyword>
<organism evidence="2 3">
    <name type="scientific">Tolypocladium paradoxum</name>
    <dbReference type="NCBI Taxonomy" id="94208"/>
    <lineage>
        <taxon>Eukaryota</taxon>
        <taxon>Fungi</taxon>
        <taxon>Dikarya</taxon>
        <taxon>Ascomycota</taxon>
        <taxon>Pezizomycotina</taxon>
        <taxon>Sordariomycetes</taxon>
        <taxon>Hypocreomycetidae</taxon>
        <taxon>Hypocreales</taxon>
        <taxon>Ophiocordycipitaceae</taxon>
        <taxon>Tolypocladium</taxon>
    </lineage>
</organism>
<dbReference type="AlphaFoldDB" id="A0A2S4KPX0"/>
<feature type="region of interest" description="Disordered" evidence="1">
    <location>
        <begin position="236"/>
        <end position="255"/>
    </location>
</feature>